<evidence type="ECO:0000313" key="11">
    <source>
        <dbReference type="Proteomes" id="UP001597419"/>
    </source>
</evidence>
<dbReference type="Proteomes" id="UP001597419">
    <property type="component" value="Unassembled WGS sequence"/>
</dbReference>
<gene>
    <name evidence="10" type="ORF">ACFSYJ_23195</name>
</gene>
<evidence type="ECO:0000256" key="2">
    <source>
        <dbReference type="ARBA" id="ARBA00022670"/>
    </source>
</evidence>
<dbReference type="Gene3D" id="3.40.50.200">
    <property type="entry name" value="Peptidase S8/S53 domain"/>
    <property type="match status" value="1"/>
</dbReference>
<feature type="active site" description="Charge relay system" evidence="5">
    <location>
        <position position="189"/>
    </location>
</feature>
<evidence type="ECO:0000256" key="5">
    <source>
        <dbReference type="PROSITE-ProRule" id="PRU01240"/>
    </source>
</evidence>
<feature type="signal peptide" evidence="8">
    <location>
        <begin position="1"/>
        <end position="29"/>
    </location>
</feature>
<evidence type="ECO:0000256" key="3">
    <source>
        <dbReference type="ARBA" id="ARBA00022801"/>
    </source>
</evidence>
<dbReference type="RefSeq" id="WP_345404576.1">
    <property type="nucleotide sequence ID" value="NZ_BAABHG010000016.1"/>
</dbReference>
<evidence type="ECO:0000256" key="1">
    <source>
        <dbReference type="ARBA" id="ARBA00011073"/>
    </source>
</evidence>
<feature type="region of interest" description="Disordered" evidence="7">
    <location>
        <begin position="338"/>
        <end position="361"/>
    </location>
</feature>
<feature type="active site" description="Charge relay system" evidence="5">
    <location>
        <position position="421"/>
    </location>
</feature>
<feature type="active site" description="Charge relay system" evidence="5">
    <location>
        <position position="230"/>
    </location>
</feature>
<organism evidence="10 11">
    <name type="scientific">Amycolatopsis samaneae</name>
    <dbReference type="NCBI Taxonomy" id="664691"/>
    <lineage>
        <taxon>Bacteria</taxon>
        <taxon>Bacillati</taxon>
        <taxon>Actinomycetota</taxon>
        <taxon>Actinomycetes</taxon>
        <taxon>Pseudonocardiales</taxon>
        <taxon>Pseudonocardiaceae</taxon>
        <taxon>Amycolatopsis</taxon>
    </lineage>
</organism>
<dbReference type="PROSITE" id="PS51892">
    <property type="entry name" value="SUBTILASE"/>
    <property type="match status" value="1"/>
</dbReference>
<name>A0ABW5GKY9_9PSEU</name>
<sequence length="499" mass="51288">MTGRNTRARRALGVAVVTAVLGTGLVAPAAASAASAVSAAERDEAPPVLTTAPEAAAVAPGTLVLPHVVVTRADRLHTWWAELAVRHAGGTVVSSYPQVGVVVAYTAKDDFAAKVRGTWGIDAVGATRTAKVPVEFFAARKDVRYTGPGSPNSGQVPAEGTAWDAPALGLDAAHKVSDGSRRVVAGVLDTGVDDTHPELAGAFDARNSVSCLSGWADRSPGAWRPTLDGHGTHVAGTIAAARNGTGVVGIAPGVRLASVKLAELDDTETAESMVCGFVWAAEHGFSVTNNSYRSIPWRYNCDNQVDQAAIKLAVGRAVAYAQRRDVLVVASGGNAGIDLDTRSADTESPADSTPAPRPIDTSCIRLPHELPGVVGTGALDEKLVKASFSNYSSSRITVAAPGARVWSTWPGGLYRSASGTSMASPHATGVAALIASEHPRWSAEHVKRALYATARPLACPDPYDPNGDGKPDGVCKPAPAGNTFYGHGLVDAAAAVGAR</sequence>
<dbReference type="InterPro" id="IPR015500">
    <property type="entry name" value="Peptidase_S8_subtilisin-rel"/>
</dbReference>
<feature type="chain" id="PRO_5045772844" evidence="8">
    <location>
        <begin position="30"/>
        <end position="499"/>
    </location>
</feature>
<keyword evidence="3 5" id="KW-0378">Hydrolase</keyword>
<protein>
    <submittedName>
        <fullName evidence="10">S8 family serine peptidase</fullName>
    </submittedName>
</protein>
<dbReference type="PROSITE" id="PS00136">
    <property type="entry name" value="SUBTILASE_ASP"/>
    <property type="match status" value="1"/>
</dbReference>
<dbReference type="PRINTS" id="PR00723">
    <property type="entry name" value="SUBTILISIN"/>
</dbReference>
<keyword evidence="2 5" id="KW-0645">Protease</keyword>
<accession>A0ABW5GKY9</accession>
<keyword evidence="8" id="KW-0732">Signal</keyword>
<dbReference type="InterPro" id="IPR000209">
    <property type="entry name" value="Peptidase_S8/S53_dom"/>
</dbReference>
<dbReference type="PANTHER" id="PTHR43806">
    <property type="entry name" value="PEPTIDASE S8"/>
    <property type="match status" value="1"/>
</dbReference>
<dbReference type="EMBL" id="JBHUKU010000013">
    <property type="protein sequence ID" value="MFD2461530.1"/>
    <property type="molecule type" value="Genomic_DNA"/>
</dbReference>
<proteinExistence type="inferred from homology"/>
<feature type="domain" description="Peptidase S8/S53" evidence="9">
    <location>
        <begin position="182"/>
        <end position="461"/>
    </location>
</feature>
<dbReference type="InterPro" id="IPR023828">
    <property type="entry name" value="Peptidase_S8_Ser-AS"/>
</dbReference>
<evidence type="ECO:0000256" key="8">
    <source>
        <dbReference type="SAM" id="SignalP"/>
    </source>
</evidence>
<keyword evidence="4 5" id="KW-0720">Serine protease</keyword>
<dbReference type="InterPro" id="IPR023827">
    <property type="entry name" value="Peptidase_S8_Asp-AS"/>
</dbReference>
<dbReference type="PANTHER" id="PTHR43806:SF11">
    <property type="entry name" value="CEREVISIN-RELATED"/>
    <property type="match status" value="1"/>
</dbReference>
<comment type="caution">
    <text evidence="10">The sequence shown here is derived from an EMBL/GenBank/DDBJ whole genome shotgun (WGS) entry which is preliminary data.</text>
</comment>
<dbReference type="SUPFAM" id="SSF52743">
    <property type="entry name" value="Subtilisin-like"/>
    <property type="match status" value="1"/>
</dbReference>
<evidence type="ECO:0000256" key="7">
    <source>
        <dbReference type="SAM" id="MobiDB-lite"/>
    </source>
</evidence>
<keyword evidence="11" id="KW-1185">Reference proteome</keyword>
<evidence type="ECO:0000259" key="9">
    <source>
        <dbReference type="Pfam" id="PF00082"/>
    </source>
</evidence>
<dbReference type="InterPro" id="IPR022398">
    <property type="entry name" value="Peptidase_S8_His-AS"/>
</dbReference>
<dbReference type="PROSITE" id="PS00137">
    <property type="entry name" value="SUBTILASE_HIS"/>
    <property type="match status" value="1"/>
</dbReference>
<dbReference type="Pfam" id="PF00082">
    <property type="entry name" value="Peptidase_S8"/>
    <property type="match status" value="1"/>
</dbReference>
<dbReference type="InterPro" id="IPR050131">
    <property type="entry name" value="Peptidase_S8_subtilisin-like"/>
</dbReference>
<evidence type="ECO:0000256" key="6">
    <source>
        <dbReference type="RuleBase" id="RU003355"/>
    </source>
</evidence>
<dbReference type="InterPro" id="IPR036852">
    <property type="entry name" value="Peptidase_S8/S53_dom_sf"/>
</dbReference>
<comment type="similarity">
    <text evidence="1 5 6">Belongs to the peptidase S8 family.</text>
</comment>
<evidence type="ECO:0000256" key="4">
    <source>
        <dbReference type="ARBA" id="ARBA00022825"/>
    </source>
</evidence>
<dbReference type="PROSITE" id="PS00138">
    <property type="entry name" value="SUBTILASE_SER"/>
    <property type="match status" value="1"/>
</dbReference>
<evidence type="ECO:0000313" key="10">
    <source>
        <dbReference type="EMBL" id="MFD2461530.1"/>
    </source>
</evidence>
<reference evidence="11" key="1">
    <citation type="journal article" date="2019" name="Int. J. Syst. Evol. Microbiol.">
        <title>The Global Catalogue of Microorganisms (GCM) 10K type strain sequencing project: providing services to taxonomists for standard genome sequencing and annotation.</title>
        <authorList>
            <consortium name="The Broad Institute Genomics Platform"/>
            <consortium name="The Broad Institute Genome Sequencing Center for Infectious Disease"/>
            <person name="Wu L."/>
            <person name="Ma J."/>
        </authorList>
    </citation>
    <scope>NUCLEOTIDE SEQUENCE [LARGE SCALE GENOMIC DNA]</scope>
    <source>
        <strain evidence="11">CGMCC 4.7643</strain>
    </source>
</reference>